<name>X1B5H1_9ZZZZ</name>
<evidence type="ECO:0000256" key="1">
    <source>
        <dbReference type="ARBA" id="ARBA00004651"/>
    </source>
</evidence>
<dbReference type="EMBL" id="BART01001351">
    <property type="protein sequence ID" value="GAG67286.1"/>
    <property type="molecule type" value="Genomic_DNA"/>
</dbReference>
<evidence type="ECO:0000313" key="8">
    <source>
        <dbReference type="EMBL" id="GAG67286.1"/>
    </source>
</evidence>
<evidence type="ECO:0000256" key="4">
    <source>
        <dbReference type="ARBA" id="ARBA00022989"/>
    </source>
</evidence>
<dbReference type="GO" id="GO:0044341">
    <property type="term" value="P:sodium-dependent phosphate transport"/>
    <property type="evidence" value="ECO:0007669"/>
    <property type="project" value="InterPro"/>
</dbReference>
<keyword evidence="5 6" id="KW-0472">Membrane</keyword>
<dbReference type="PANTHER" id="PTHR10010:SF46">
    <property type="entry name" value="SODIUM-DEPENDENT PHOSPHATE TRANSPORT PROTEIN 2B"/>
    <property type="match status" value="1"/>
</dbReference>
<keyword evidence="2" id="KW-1003">Cell membrane</keyword>
<dbReference type="InterPro" id="IPR004633">
    <property type="entry name" value="NaPi_cotrn-rel/YqeW-like"/>
</dbReference>
<evidence type="ECO:0000259" key="7">
    <source>
        <dbReference type="Pfam" id="PF01895"/>
    </source>
</evidence>
<keyword evidence="4 6" id="KW-1133">Transmembrane helix</keyword>
<dbReference type="AlphaFoldDB" id="X1B5H1"/>
<feature type="transmembrane region" description="Helical" evidence="6">
    <location>
        <begin position="49"/>
        <end position="72"/>
    </location>
</feature>
<feature type="transmembrane region" description="Helical" evidence="6">
    <location>
        <begin position="283"/>
        <end position="302"/>
    </location>
</feature>
<evidence type="ECO:0000256" key="3">
    <source>
        <dbReference type="ARBA" id="ARBA00022692"/>
    </source>
</evidence>
<organism evidence="8">
    <name type="scientific">marine sediment metagenome</name>
    <dbReference type="NCBI Taxonomy" id="412755"/>
    <lineage>
        <taxon>unclassified sequences</taxon>
        <taxon>metagenomes</taxon>
        <taxon>ecological metagenomes</taxon>
    </lineage>
</organism>
<dbReference type="NCBIfam" id="NF037997">
    <property type="entry name" value="Na_Pi_symport"/>
    <property type="match status" value="1"/>
</dbReference>
<dbReference type="Pfam" id="PF01895">
    <property type="entry name" value="PhoU"/>
    <property type="match status" value="1"/>
</dbReference>
<dbReference type="Pfam" id="PF02690">
    <property type="entry name" value="Na_Pi_cotrans"/>
    <property type="match status" value="2"/>
</dbReference>
<keyword evidence="3 6" id="KW-0812">Transmembrane</keyword>
<feature type="transmembrane region" description="Helical" evidence="6">
    <location>
        <begin position="174"/>
        <end position="200"/>
    </location>
</feature>
<evidence type="ECO:0000256" key="6">
    <source>
        <dbReference type="SAM" id="Phobius"/>
    </source>
</evidence>
<dbReference type="GO" id="GO:0005886">
    <property type="term" value="C:plasma membrane"/>
    <property type="evidence" value="ECO:0007669"/>
    <property type="project" value="UniProtKB-SubCell"/>
</dbReference>
<feature type="domain" description="PhoU" evidence="7">
    <location>
        <begin position="344"/>
        <end position="427"/>
    </location>
</feature>
<protein>
    <recommendedName>
        <fullName evidence="7">PhoU domain-containing protein</fullName>
    </recommendedName>
</protein>
<dbReference type="PANTHER" id="PTHR10010">
    <property type="entry name" value="SOLUTE CARRIER FAMILY 34 SODIUM PHOSPHATE , MEMBER 2-RELATED"/>
    <property type="match status" value="1"/>
</dbReference>
<comment type="subcellular location">
    <subcellularLocation>
        <location evidence="1">Cell membrane</location>
        <topology evidence="1">Multi-pass membrane protein</topology>
    </subcellularLocation>
</comment>
<dbReference type="NCBIfam" id="TIGR00704">
    <property type="entry name" value="NaPi_cotrn_rel"/>
    <property type="match status" value="1"/>
</dbReference>
<sequence length="464" mass="51112">MYFKLVIELLGGLALFIFGINRLSGSLKKITSNKLKTVINTLTKKSWSTVLVGLFTTMLIQSSSATSVMAVGFVNAGLLTLRQAIGIIMGANIGTTVTAQIVAFKIDILAYPIIIIGFLMHFLSRRRRYKNIGMTIIGLGLLFLGMTVMKGALGPLKDNEIFKNFLLVFSRNPFYGILAGLGLTALLQSSSATIGLLIALASQGLLPIEAAIPILIGDNIGTCSTALISSIGATVTAKRTAFSHLIFNILGTIVFVILLYVFRLQPLIASLTGKSIPRQIANIHTIFNIITTIILFPMIGLFEKVVLKIIPGKDITVHKIALYLDSRLIDTPSLSLEQAKKELLRVTKITQAMLNLSFERLYKKDAIIEKKVLDRESAVDSITEDIIRYLTKVSQKSLGLRLSNKLTNLFHIAYDAERAGDHAESILYLMLVKEENNKTQVNCSSFRINNFYFSLREKSFGLIC</sequence>
<feature type="transmembrane region" description="Helical" evidence="6">
    <location>
        <begin position="136"/>
        <end position="154"/>
    </location>
</feature>
<feature type="transmembrane region" description="Helical" evidence="6">
    <location>
        <begin position="241"/>
        <end position="262"/>
    </location>
</feature>
<evidence type="ECO:0000256" key="5">
    <source>
        <dbReference type="ARBA" id="ARBA00023136"/>
    </source>
</evidence>
<comment type="caution">
    <text evidence="8">The sequence shown here is derived from an EMBL/GenBank/DDBJ whole genome shotgun (WGS) entry which is preliminary data.</text>
</comment>
<evidence type="ECO:0000256" key="2">
    <source>
        <dbReference type="ARBA" id="ARBA00022475"/>
    </source>
</evidence>
<dbReference type="Gene3D" id="1.20.58.220">
    <property type="entry name" value="Phosphate transport system protein phou homolog 2, domain 2"/>
    <property type="match status" value="1"/>
</dbReference>
<feature type="transmembrane region" description="Helical" evidence="6">
    <location>
        <begin position="108"/>
        <end position="124"/>
    </location>
</feature>
<dbReference type="GO" id="GO:0005436">
    <property type="term" value="F:sodium:phosphate symporter activity"/>
    <property type="evidence" value="ECO:0007669"/>
    <property type="project" value="InterPro"/>
</dbReference>
<dbReference type="InterPro" id="IPR026022">
    <property type="entry name" value="PhoU_dom"/>
</dbReference>
<accession>X1B5H1</accession>
<reference evidence="8" key="1">
    <citation type="journal article" date="2014" name="Front. Microbiol.">
        <title>High frequency of phylogenetically diverse reductive dehalogenase-homologous genes in deep subseafloor sedimentary metagenomes.</title>
        <authorList>
            <person name="Kawai M."/>
            <person name="Futagami T."/>
            <person name="Toyoda A."/>
            <person name="Takaki Y."/>
            <person name="Nishi S."/>
            <person name="Hori S."/>
            <person name="Arai W."/>
            <person name="Tsubouchi T."/>
            <person name="Morono Y."/>
            <person name="Uchiyama I."/>
            <person name="Ito T."/>
            <person name="Fujiyama A."/>
            <person name="Inagaki F."/>
            <person name="Takami H."/>
        </authorList>
    </citation>
    <scope>NUCLEOTIDE SEQUENCE</scope>
    <source>
        <strain evidence="8">Expedition CK06-06</strain>
    </source>
</reference>
<proteinExistence type="predicted"/>
<dbReference type="SUPFAM" id="SSF109755">
    <property type="entry name" value="PhoU-like"/>
    <property type="match status" value="1"/>
</dbReference>
<gene>
    <name evidence="8" type="ORF">S01H4_04874</name>
</gene>
<dbReference type="InterPro" id="IPR038078">
    <property type="entry name" value="PhoU-like_sf"/>
</dbReference>
<dbReference type="InterPro" id="IPR003841">
    <property type="entry name" value="Na/Pi_transpt"/>
</dbReference>